<feature type="domain" description="DUF6745" evidence="1">
    <location>
        <begin position="160"/>
        <end position="280"/>
    </location>
</feature>
<accession>A0AA96WG06</accession>
<protein>
    <recommendedName>
        <fullName evidence="1">DUF6745 domain-containing protein</fullName>
    </recommendedName>
</protein>
<evidence type="ECO:0000313" key="2">
    <source>
        <dbReference type="EMBL" id="WNZ24523.1"/>
    </source>
</evidence>
<dbReference type="Pfam" id="PF20530">
    <property type="entry name" value="DUF6745"/>
    <property type="match status" value="1"/>
</dbReference>
<dbReference type="EMBL" id="CP053586">
    <property type="protein sequence ID" value="WNZ24523.1"/>
    <property type="molecule type" value="Genomic_DNA"/>
</dbReference>
<reference evidence="2" key="1">
    <citation type="submission" date="2020-05" db="EMBL/GenBank/DDBJ databases">
        <authorList>
            <person name="Zhu T."/>
            <person name="Keshari N."/>
            <person name="Lu X."/>
        </authorList>
    </citation>
    <scope>NUCLEOTIDE SEQUENCE</scope>
    <source>
        <strain evidence="2">NK1-12</strain>
    </source>
</reference>
<evidence type="ECO:0000259" key="1">
    <source>
        <dbReference type="Pfam" id="PF20530"/>
    </source>
</evidence>
<gene>
    <name evidence="2" type="ORF">HJG54_17795</name>
</gene>
<organism evidence="2">
    <name type="scientific">Leptolyngbya sp. NK1-12</name>
    <dbReference type="NCBI Taxonomy" id="2547451"/>
    <lineage>
        <taxon>Bacteria</taxon>
        <taxon>Bacillati</taxon>
        <taxon>Cyanobacteriota</taxon>
        <taxon>Cyanophyceae</taxon>
        <taxon>Leptolyngbyales</taxon>
        <taxon>Leptolyngbyaceae</taxon>
        <taxon>Leptolyngbya group</taxon>
        <taxon>Leptolyngbya</taxon>
    </lineage>
</organism>
<dbReference type="InterPro" id="IPR046633">
    <property type="entry name" value="DUF6745"/>
</dbReference>
<sequence length="341" mass="39468">MNQNSPSRKLTPEQEALSIAYHKKWFDLEYSTGLTDSNKVEESIHLAYRALDKQKPKIVFCKSPYQAIRELDEWKNQPMIPLMSLGWQLRSQLPRAGQMGVKRRERAVHPEGPMGAQLRFALIRRLGDQMADAITTSAWFGYTSWFDFCISVLNYPCDLEAWEAIQSIVRYCGFIFPFETACLVIDRPTSFSLDELERFHADSKPAVTYADGFSLYFYHGIGLPEEYGQLPTLEWKAQWLFQEHDPRVRRALLQGIGYEKISEDLEVTEIDVFNEYSLLKLENDYAIPVPLPILLLKRTNSHSGKVEIIEAPLHSETVCEALAWVSKYWFIETAEDYYSLL</sequence>
<name>A0AA96WG06_9CYAN</name>
<proteinExistence type="predicted"/>
<dbReference type="RefSeq" id="WP_316430360.1">
    <property type="nucleotide sequence ID" value="NZ_CP053586.1"/>
</dbReference>
<dbReference type="AlphaFoldDB" id="A0AA96WG06"/>